<protein>
    <submittedName>
        <fullName evidence="1">WXG100 family type VII secretion target</fullName>
    </submittedName>
</protein>
<evidence type="ECO:0000313" key="1">
    <source>
        <dbReference type="EMBL" id="MFC3514617.1"/>
    </source>
</evidence>
<keyword evidence="2" id="KW-1185">Reference proteome</keyword>
<comment type="caution">
    <text evidence="1">The sequence shown here is derived from an EMBL/GenBank/DDBJ whole genome shotgun (WGS) entry which is preliminary data.</text>
</comment>
<dbReference type="InterPro" id="IPR036689">
    <property type="entry name" value="ESAT-6-like_sf"/>
</dbReference>
<dbReference type="EMBL" id="JBHRWI010000042">
    <property type="protein sequence ID" value="MFC3514617.1"/>
    <property type="molecule type" value="Genomic_DNA"/>
</dbReference>
<name>A0ABV7QMR9_9PSEU</name>
<evidence type="ECO:0000313" key="2">
    <source>
        <dbReference type="Proteomes" id="UP001595764"/>
    </source>
</evidence>
<dbReference type="SUPFAM" id="SSF140453">
    <property type="entry name" value="EsxAB dimer-like"/>
    <property type="match status" value="1"/>
</dbReference>
<dbReference type="Proteomes" id="UP001595764">
    <property type="component" value="Unassembled WGS sequence"/>
</dbReference>
<reference evidence="2" key="1">
    <citation type="journal article" date="2019" name="Int. J. Syst. Evol. Microbiol.">
        <title>The Global Catalogue of Microorganisms (GCM) 10K type strain sequencing project: providing services to taxonomists for standard genome sequencing and annotation.</title>
        <authorList>
            <consortium name="The Broad Institute Genomics Platform"/>
            <consortium name="The Broad Institute Genome Sequencing Center for Infectious Disease"/>
            <person name="Wu L."/>
            <person name="Ma J."/>
        </authorList>
    </citation>
    <scope>NUCLEOTIDE SEQUENCE [LARGE SCALE GENOMIC DNA]</scope>
    <source>
        <strain evidence="2">CGMCC 4.7682</strain>
    </source>
</reference>
<proteinExistence type="predicted"/>
<sequence>MGTTGEYRAEPEAMRSTVGNVGGIIAHGINAVADLEKLVLQPTTFASFGSVVAAANEALHSQQVTAVRSLLQLLQEINGLVKHSADAYQSADEAVSDGYGGGAQSAGSSTSLTSIWGAPHAAHLAAAAITDSTGAHGEPSSVGNVLRYLGDADLGRLAEHPLTDARFHGVADFNDWLAGDADNQARVGLIEVYSGTARTFGDVPGGVHSGDVVVVEPLLLPDHHPVIGVAGDGGALYNHGLLDPGLGGLAKVSVYRPASV</sequence>
<accession>A0ABV7QMR9</accession>
<dbReference type="RefSeq" id="WP_377872788.1">
    <property type="nucleotide sequence ID" value="NZ_JBHMAY010000040.1"/>
</dbReference>
<gene>
    <name evidence="1" type="ORF">ACFORO_30910</name>
</gene>
<organism evidence="1 2">
    <name type="scientific">Amycolatopsis halotolerans</name>
    <dbReference type="NCBI Taxonomy" id="330083"/>
    <lineage>
        <taxon>Bacteria</taxon>
        <taxon>Bacillati</taxon>
        <taxon>Actinomycetota</taxon>
        <taxon>Actinomycetes</taxon>
        <taxon>Pseudonocardiales</taxon>
        <taxon>Pseudonocardiaceae</taxon>
        <taxon>Amycolatopsis</taxon>
    </lineage>
</organism>